<dbReference type="AlphaFoldDB" id="A0A4R1F493"/>
<dbReference type="PROSITE" id="PS50893">
    <property type="entry name" value="ABC_TRANSPORTER_2"/>
    <property type="match status" value="1"/>
</dbReference>
<dbReference type="InterPro" id="IPR027417">
    <property type="entry name" value="P-loop_NTPase"/>
</dbReference>
<dbReference type="RefSeq" id="WP_131905664.1">
    <property type="nucleotide sequence ID" value="NZ_BAAAFU010000004.1"/>
</dbReference>
<evidence type="ECO:0000256" key="3">
    <source>
        <dbReference type="ARBA" id="ARBA00022840"/>
    </source>
</evidence>
<feature type="domain" description="ABC transporter" evidence="5">
    <location>
        <begin position="2"/>
        <end position="228"/>
    </location>
</feature>
<dbReference type="CDD" id="cd03255">
    <property type="entry name" value="ABC_MJ0796_LolCDE_FtsE"/>
    <property type="match status" value="1"/>
</dbReference>
<keyword evidence="1" id="KW-0813">Transport</keyword>
<dbReference type="GO" id="GO:0016887">
    <property type="term" value="F:ATP hydrolysis activity"/>
    <property type="evidence" value="ECO:0007669"/>
    <property type="project" value="InterPro"/>
</dbReference>
<name>A0A4R1F493_9GAMM</name>
<dbReference type="InterPro" id="IPR003439">
    <property type="entry name" value="ABC_transporter-like_ATP-bd"/>
</dbReference>
<keyword evidence="7" id="KW-1185">Reference proteome</keyword>
<comment type="similarity">
    <text evidence="4">Belongs to the ABC transporter superfamily. Macrolide exporter (TC 3.A.1.122) family.</text>
</comment>
<dbReference type="OrthoDB" id="9801477at2"/>
<evidence type="ECO:0000256" key="1">
    <source>
        <dbReference type="ARBA" id="ARBA00022448"/>
    </source>
</evidence>
<dbReference type="EMBL" id="SMFQ01000003">
    <property type="protein sequence ID" value="TCJ87384.1"/>
    <property type="molecule type" value="Genomic_DNA"/>
</dbReference>
<evidence type="ECO:0000256" key="4">
    <source>
        <dbReference type="ARBA" id="ARBA00038388"/>
    </source>
</evidence>
<dbReference type="InterPro" id="IPR003593">
    <property type="entry name" value="AAA+_ATPase"/>
</dbReference>
<dbReference type="GO" id="GO:0005524">
    <property type="term" value="F:ATP binding"/>
    <property type="evidence" value="ECO:0007669"/>
    <property type="project" value="UniProtKB-KW"/>
</dbReference>
<dbReference type="GO" id="GO:0022857">
    <property type="term" value="F:transmembrane transporter activity"/>
    <property type="evidence" value="ECO:0007669"/>
    <property type="project" value="UniProtKB-ARBA"/>
</dbReference>
<proteinExistence type="inferred from homology"/>
<dbReference type="FunFam" id="3.40.50.300:FF:000032">
    <property type="entry name" value="Export ABC transporter ATP-binding protein"/>
    <property type="match status" value="1"/>
</dbReference>
<protein>
    <submittedName>
        <fullName evidence="6">Putative ABC transport system ATP-binding protein</fullName>
    </submittedName>
</protein>
<dbReference type="GO" id="GO:1902495">
    <property type="term" value="C:transmembrane transporter complex"/>
    <property type="evidence" value="ECO:0007669"/>
    <property type="project" value="UniProtKB-ARBA"/>
</dbReference>
<gene>
    <name evidence="6" type="ORF">EV695_1894</name>
</gene>
<dbReference type="PANTHER" id="PTHR42798:SF2">
    <property type="entry name" value="ABC TRANSPORTER ATP-BINDING PROTEIN MG467-RELATED"/>
    <property type="match status" value="1"/>
</dbReference>
<dbReference type="Proteomes" id="UP000294887">
    <property type="component" value="Unassembled WGS sequence"/>
</dbReference>
<dbReference type="Gene3D" id="3.40.50.300">
    <property type="entry name" value="P-loop containing nucleotide triphosphate hydrolases"/>
    <property type="match status" value="1"/>
</dbReference>
<evidence type="ECO:0000313" key="6">
    <source>
        <dbReference type="EMBL" id="TCJ87384.1"/>
    </source>
</evidence>
<organism evidence="6 7">
    <name type="scientific">Cocleimonas flava</name>
    <dbReference type="NCBI Taxonomy" id="634765"/>
    <lineage>
        <taxon>Bacteria</taxon>
        <taxon>Pseudomonadati</taxon>
        <taxon>Pseudomonadota</taxon>
        <taxon>Gammaproteobacteria</taxon>
        <taxon>Thiotrichales</taxon>
        <taxon>Thiotrichaceae</taxon>
        <taxon>Cocleimonas</taxon>
    </lineage>
</organism>
<keyword evidence="3 6" id="KW-0067">ATP-binding</keyword>
<keyword evidence="2" id="KW-0547">Nucleotide-binding</keyword>
<dbReference type="PANTHER" id="PTHR42798">
    <property type="entry name" value="LIPOPROTEIN-RELEASING SYSTEM ATP-BINDING PROTEIN LOLD"/>
    <property type="match status" value="1"/>
</dbReference>
<dbReference type="SMART" id="SM00382">
    <property type="entry name" value="AAA"/>
    <property type="match status" value="1"/>
</dbReference>
<accession>A0A4R1F493</accession>
<dbReference type="InterPro" id="IPR017871">
    <property type="entry name" value="ABC_transporter-like_CS"/>
</dbReference>
<sequence length="228" mass="25043">MIKLQDICRFFKVGDETVHALDKVTLDISRGDYISIMGASGSGKSTLLNMLGLLDMPNSGSYQFEGKELTTLSEEKRATFRRENVGFIFQSFHLIPRLTAAGNLELPLMLMGMAPKERHTKVKDALANIGLADRANHLPKQLSGGQQQRVAIARAMILKPPLLLADEPTGNLDTHSGNDVVKILEELNASGITLIVVTHDLELGERATRKIKMLDGKIIEDVTSEKPI</sequence>
<comment type="caution">
    <text evidence="6">The sequence shown here is derived from an EMBL/GenBank/DDBJ whole genome shotgun (WGS) entry which is preliminary data.</text>
</comment>
<dbReference type="Pfam" id="PF00005">
    <property type="entry name" value="ABC_tran"/>
    <property type="match status" value="1"/>
</dbReference>
<dbReference type="SUPFAM" id="SSF52540">
    <property type="entry name" value="P-loop containing nucleoside triphosphate hydrolases"/>
    <property type="match status" value="1"/>
</dbReference>
<reference evidence="6 7" key="1">
    <citation type="submission" date="2019-03" db="EMBL/GenBank/DDBJ databases">
        <title>Genomic Encyclopedia of Type Strains, Phase IV (KMG-IV): sequencing the most valuable type-strain genomes for metagenomic binning, comparative biology and taxonomic classification.</title>
        <authorList>
            <person name="Goeker M."/>
        </authorList>
    </citation>
    <scope>NUCLEOTIDE SEQUENCE [LARGE SCALE GENOMIC DNA]</scope>
    <source>
        <strain evidence="6 7">DSM 24830</strain>
    </source>
</reference>
<dbReference type="InterPro" id="IPR017911">
    <property type="entry name" value="MacB-like_ATP-bd"/>
</dbReference>
<evidence type="ECO:0000256" key="2">
    <source>
        <dbReference type="ARBA" id="ARBA00022741"/>
    </source>
</evidence>
<evidence type="ECO:0000259" key="5">
    <source>
        <dbReference type="PROSITE" id="PS50893"/>
    </source>
</evidence>
<dbReference type="PROSITE" id="PS00211">
    <property type="entry name" value="ABC_TRANSPORTER_1"/>
    <property type="match status" value="1"/>
</dbReference>
<evidence type="ECO:0000313" key="7">
    <source>
        <dbReference type="Proteomes" id="UP000294887"/>
    </source>
</evidence>